<sequence>MANRSQGIHFLKSDELDELFDYQPSVTSVSELSEDEDADTGSKASTDRIAKQTGSTRVLDLGHVLRAPRAAQYSTRAVYSMVKDEIVDLEPEYQRGFVWSIDKQSALIESIMRHFYVPPVMLSVQQSKDPKDETTYVCIDGKQRISSICAFLDNQIPLREPSTGYKFWYKEDPANGKTLALTAAQRRKFDNEQLTIVEFEGLTDETERDLFRRVQMGVTLSAAEKLGAHLGAWPEFIRQMVKRYMEPTPSLVHDESGNSFLLVHRGKDYLFMSQMALLILYSDIDHYLPLVSTIETFFKRNIDSGPSRTFRQNMQRTLKRYLALATHPRYGACIKPEIQLNNLGRHVTKPLSPVEFVHIGLLIFKFPDASVSQLFELVQGFKEHLRAQPKEAKFTRAMATTIHRYINTAKLGADVEPSAHSSRPKRARQEESSDSTDQDSDQPMLFRHRNDRSTGLDHNPKAGLFLGQTSETPSRNPLTNQKSPPSRR</sequence>
<keyword evidence="4" id="KW-1185">Reference proteome</keyword>
<dbReference type="InParanoid" id="A0A0D1DSQ6"/>
<dbReference type="VEuPathDB" id="FungiDB:UMAG_05700"/>
<dbReference type="PANTHER" id="PTHR39639:SF1">
    <property type="entry name" value="DUF262 DOMAIN-CONTAINING PROTEIN"/>
    <property type="match status" value="1"/>
</dbReference>
<feature type="region of interest" description="Disordered" evidence="1">
    <location>
        <begin position="27"/>
        <end position="48"/>
    </location>
</feature>
<dbReference type="OrthoDB" id="5419821at2759"/>
<dbReference type="GeneID" id="23565517"/>
<organism evidence="3 4">
    <name type="scientific">Mycosarcoma maydis</name>
    <name type="common">Corn smut fungus</name>
    <name type="synonym">Ustilago maydis</name>
    <dbReference type="NCBI Taxonomy" id="5270"/>
    <lineage>
        <taxon>Eukaryota</taxon>
        <taxon>Fungi</taxon>
        <taxon>Dikarya</taxon>
        <taxon>Basidiomycota</taxon>
        <taxon>Ustilaginomycotina</taxon>
        <taxon>Ustilaginomycetes</taxon>
        <taxon>Ustilaginales</taxon>
        <taxon>Ustilaginaceae</taxon>
        <taxon>Mycosarcoma</taxon>
    </lineage>
</organism>
<name>A0A0D1DSQ6_MYCMD</name>
<dbReference type="OMA" id="NEIPHIN"/>
<dbReference type="RefSeq" id="XP_011391455.1">
    <property type="nucleotide sequence ID" value="XM_011393153.1"/>
</dbReference>
<dbReference type="AlphaFoldDB" id="A0A0D1DSQ6"/>
<evidence type="ECO:0000313" key="4">
    <source>
        <dbReference type="Proteomes" id="UP000000561"/>
    </source>
</evidence>
<feature type="compositionally biased region" description="Basic and acidic residues" evidence="1">
    <location>
        <begin position="451"/>
        <end position="460"/>
    </location>
</feature>
<evidence type="ECO:0000259" key="2">
    <source>
        <dbReference type="Pfam" id="PF03235"/>
    </source>
</evidence>
<accession>A0A0D1DSQ6</accession>
<dbReference type="InterPro" id="IPR004919">
    <property type="entry name" value="GmrSD_N"/>
</dbReference>
<evidence type="ECO:0000313" key="3">
    <source>
        <dbReference type="EMBL" id="KIS66916.1"/>
    </source>
</evidence>
<feature type="region of interest" description="Disordered" evidence="1">
    <location>
        <begin position="411"/>
        <end position="488"/>
    </location>
</feature>
<protein>
    <recommendedName>
        <fullName evidence="2">GmrSD restriction endonucleases N-terminal domain-containing protein</fullName>
    </recommendedName>
</protein>
<feature type="domain" description="GmrSD restriction endonucleases N-terminal" evidence="2">
    <location>
        <begin position="82"/>
        <end position="228"/>
    </location>
</feature>
<dbReference type="eggNOG" id="ENOG502S229">
    <property type="taxonomic scope" value="Eukaryota"/>
</dbReference>
<proteinExistence type="predicted"/>
<dbReference type="STRING" id="237631.A0A0D1DSQ6"/>
<dbReference type="EMBL" id="CM003155">
    <property type="protein sequence ID" value="KIS66916.1"/>
    <property type="molecule type" value="Genomic_DNA"/>
</dbReference>
<reference evidence="3 4" key="1">
    <citation type="journal article" date="2006" name="Nature">
        <title>Insights from the genome of the biotrophic fungal plant pathogen Ustilago maydis.</title>
        <authorList>
            <person name="Kamper J."/>
            <person name="Kahmann R."/>
            <person name="Bolker M."/>
            <person name="Ma L.J."/>
            <person name="Brefort T."/>
            <person name="Saville B.J."/>
            <person name="Banuett F."/>
            <person name="Kronstad J.W."/>
            <person name="Gold S.E."/>
            <person name="Muller O."/>
            <person name="Perlin M.H."/>
            <person name="Wosten H.A."/>
            <person name="de Vries R."/>
            <person name="Ruiz-Herrera J."/>
            <person name="Reynaga-Pena C.G."/>
            <person name="Snetselaar K."/>
            <person name="McCann M."/>
            <person name="Perez-Martin J."/>
            <person name="Feldbrugge M."/>
            <person name="Basse C.W."/>
            <person name="Steinberg G."/>
            <person name="Ibeas J.I."/>
            <person name="Holloman W."/>
            <person name="Guzman P."/>
            <person name="Farman M."/>
            <person name="Stajich J.E."/>
            <person name="Sentandreu R."/>
            <person name="Gonzalez-Prieto J.M."/>
            <person name="Kennell J.C."/>
            <person name="Molina L."/>
            <person name="Schirawski J."/>
            <person name="Mendoza-Mendoza A."/>
            <person name="Greilinger D."/>
            <person name="Munch K."/>
            <person name="Rossel N."/>
            <person name="Scherer M."/>
            <person name="Vranes M."/>
            <person name="Ladendorf O."/>
            <person name="Vincon V."/>
            <person name="Fuchs U."/>
            <person name="Sandrock B."/>
            <person name="Meng S."/>
            <person name="Ho E.C."/>
            <person name="Cahill M.J."/>
            <person name="Boyce K.J."/>
            <person name="Klose J."/>
            <person name="Klosterman S.J."/>
            <person name="Deelstra H.J."/>
            <person name="Ortiz-Castellanos L."/>
            <person name="Li W."/>
            <person name="Sanchez-Alonso P."/>
            <person name="Schreier P.H."/>
            <person name="Hauser-Hahn I."/>
            <person name="Vaupel M."/>
            <person name="Koopmann E."/>
            <person name="Friedrich G."/>
            <person name="Voss H."/>
            <person name="Schluter T."/>
            <person name="Margolis J."/>
            <person name="Platt D."/>
            <person name="Swimmer C."/>
            <person name="Gnirke A."/>
            <person name="Chen F."/>
            <person name="Vysotskaia V."/>
            <person name="Mannhaupt G."/>
            <person name="Guldener U."/>
            <person name="Munsterkotter M."/>
            <person name="Haase D."/>
            <person name="Oesterheld M."/>
            <person name="Mewes H.W."/>
            <person name="Mauceli E.W."/>
            <person name="DeCaprio D."/>
            <person name="Wade C.M."/>
            <person name="Butler J."/>
            <person name="Young S."/>
            <person name="Jaffe D.B."/>
            <person name="Calvo S."/>
            <person name="Nusbaum C."/>
            <person name="Galagan J."/>
            <person name="Birren B.W."/>
        </authorList>
    </citation>
    <scope>NUCLEOTIDE SEQUENCE [LARGE SCALE GENOMIC DNA]</scope>
    <source>
        <strain evidence="4">DSM 14603 / FGSC 9021 / UM521</strain>
    </source>
</reference>
<feature type="compositionally biased region" description="Polar residues" evidence="1">
    <location>
        <begin position="467"/>
        <end position="488"/>
    </location>
</feature>
<dbReference type="Pfam" id="PF03235">
    <property type="entry name" value="GmrSD_N"/>
    <property type="match status" value="1"/>
</dbReference>
<evidence type="ECO:0000256" key="1">
    <source>
        <dbReference type="SAM" id="MobiDB-lite"/>
    </source>
</evidence>
<dbReference type="Proteomes" id="UP000000561">
    <property type="component" value="Chromosome 16"/>
</dbReference>
<gene>
    <name evidence="3" type="ORF">UMAG_05700</name>
</gene>
<dbReference type="PANTHER" id="PTHR39639">
    <property type="entry name" value="CHROMOSOME 16, WHOLE GENOME SHOTGUN SEQUENCE"/>
    <property type="match status" value="1"/>
</dbReference>
<dbReference type="KEGG" id="uma:UMAG_05700"/>